<dbReference type="PANTHER" id="PTHR30349:SF41">
    <property type="entry name" value="INTEGRASE_RECOMBINASE PROTEIN MJ0367-RELATED"/>
    <property type="match status" value="1"/>
</dbReference>
<evidence type="ECO:0000313" key="6">
    <source>
        <dbReference type="Proteomes" id="UP000431304"/>
    </source>
</evidence>
<dbReference type="GO" id="GO:0003677">
    <property type="term" value="F:DNA binding"/>
    <property type="evidence" value="ECO:0007669"/>
    <property type="project" value="UniProtKB-KW"/>
</dbReference>
<dbReference type="InterPro" id="IPR013762">
    <property type="entry name" value="Integrase-like_cat_sf"/>
</dbReference>
<dbReference type="InterPro" id="IPR002104">
    <property type="entry name" value="Integrase_catalytic"/>
</dbReference>
<dbReference type="GO" id="GO:0015074">
    <property type="term" value="P:DNA integration"/>
    <property type="evidence" value="ECO:0007669"/>
    <property type="project" value="InterPro"/>
</dbReference>
<dbReference type="AlphaFoldDB" id="A0A844E1Q9"/>
<evidence type="ECO:0000256" key="2">
    <source>
        <dbReference type="ARBA" id="ARBA00023125"/>
    </source>
</evidence>
<comment type="caution">
    <text evidence="5">The sequence shown here is derived from an EMBL/GenBank/DDBJ whole genome shotgun (WGS) entry which is preliminary data.</text>
</comment>
<sequence length="211" mass="24635">MCLTGVRVGELGGMKWSDIDFKKKVVHVRRSLSCSYYNGEKRMMLVTPKTVNSIREIPFLGEMEEILKSQKKKQNKLKEELGSRWRSTDDLKDLVFTTGMGSPCVRYVVEKEIKKALKRMSEKEGVLAVQENREPREIRDFHPHSLRHTFATRCFEKKMEPKVVQRLMGHSSISITLNIYTHVLDNIMEEEIKKFGVAKTQTSEEYYNEEI</sequence>
<name>A0A844E1Q9_EUBRA</name>
<accession>A0A844E1Q9</accession>
<dbReference type="PANTHER" id="PTHR30349">
    <property type="entry name" value="PHAGE INTEGRASE-RELATED"/>
    <property type="match status" value="1"/>
</dbReference>
<evidence type="ECO:0000256" key="1">
    <source>
        <dbReference type="ARBA" id="ARBA00008857"/>
    </source>
</evidence>
<gene>
    <name evidence="5" type="ORF">GKE72_07750</name>
</gene>
<dbReference type="InterPro" id="IPR011010">
    <property type="entry name" value="DNA_brk_join_enz"/>
</dbReference>
<dbReference type="Pfam" id="PF00589">
    <property type="entry name" value="Phage_integrase"/>
    <property type="match status" value="1"/>
</dbReference>
<proteinExistence type="inferred from homology"/>
<evidence type="ECO:0000313" key="5">
    <source>
        <dbReference type="EMBL" id="MSD15966.1"/>
    </source>
</evidence>
<dbReference type="InterPro" id="IPR050090">
    <property type="entry name" value="Tyrosine_recombinase_XerCD"/>
</dbReference>
<dbReference type="EMBL" id="WKRA01000010">
    <property type="protein sequence ID" value="MSD15966.1"/>
    <property type="molecule type" value="Genomic_DNA"/>
</dbReference>
<feature type="domain" description="Tyr recombinase" evidence="4">
    <location>
        <begin position="1"/>
        <end position="194"/>
    </location>
</feature>
<protein>
    <submittedName>
        <fullName evidence="5">Tyrosine-type recombinase/integrase</fullName>
    </submittedName>
</protein>
<dbReference type="SUPFAM" id="SSF56349">
    <property type="entry name" value="DNA breaking-rejoining enzymes"/>
    <property type="match status" value="1"/>
</dbReference>
<dbReference type="Proteomes" id="UP000431304">
    <property type="component" value="Unassembled WGS sequence"/>
</dbReference>
<dbReference type="PROSITE" id="PS51898">
    <property type="entry name" value="TYR_RECOMBINASE"/>
    <property type="match status" value="1"/>
</dbReference>
<comment type="similarity">
    <text evidence="1">Belongs to the 'phage' integrase family.</text>
</comment>
<dbReference type="Gene3D" id="1.10.443.10">
    <property type="entry name" value="Intergrase catalytic core"/>
    <property type="match status" value="1"/>
</dbReference>
<dbReference type="CDD" id="cd01189">
    <property type="entry name" value="INT_ICEBs1_C_like"/>
    <property type="match status" value="1"/>
</dbReference>
<organism evidence="5 6">
    <name type="scientific">Eubacterium ramulus</name>
    <dbReference type="NCBI Taxonomy" id="39490"/>
    <lineage>
        <taxon>Bacteria</taxon>
        <taxon>Bacillati</taxon>
        <taxon>Bacillota</taxon>
        <taxon>Clostridia</taxon>
        <taxon>Eubacteriales</taxon>
        <taxon>Eubacteriaceae</taxon>
        <taxon>Eubacterium</taxon>
    </lineage>
</organism>
<reference evidence="5 6" key="1">
    <citation type="journal article" date="2019" name="Nat. Med.">
        <title>A library of human gut bacterial isolates paired with longitudinal multiomics data enables mechanistic microbiome research.</title>
        <authorList>
            <person name="Poyet M."/>
            <person name="Groussin M."/>
            <person name="Gibbons S.M."/>
            <person name="Avila-Pacheco J."/>
            <person name="Jiang X."/>
            <person name="Kearney S.M."/>
            <person name="Perrotta A.R."/>
            <person name="Berdy B."/>
            <person name="Zhao S."/>
            <person name="Lieberman T.D."/>
            <person name="Swanson P.K."/>
            <person name="Smith M."/>
            <person name="Roesemann S."/>
            <person name="Alexander J.E."/>
            <person name="Rich S.A."/>
            <person name="Livny J."/>
            <person name="Vlamakis H."/>
            <person name="Clish C."/>
            <person name="Bullock K."/>
            <person name="Deik A."/>
            <person name="Scott J."/>
            <person name="Pierce K.A."/>
            <person name="Xavier R.J."/>
            <person name="Alm E.J."/>
        </authorList>
    </citation>
    <scope>NUCLEOTIDE SEQUENCE [LARGE SCALE GENOMIC DNA]</scope>
    <source>
        <strain evidence="5 6">BIOML-A3</strain>
    </source>
</reference>
<dbReference type="GO" id="GO:0006310">
    <property type="term" value="P:DNA recombination"/>
    <property type="evidence" value="ECO:0007669"/>
    <property type="project" value="UniProtKB-KW"/>
</dbReference>
<evidence type="ECO:0000256" key="3">
    <source>
        <dbReference type="ARBA" id="ARBA00023172"/>
    </source>
</evidence>
<evidence type="ECO:0000259" key="4">
    <source>
        <dbReference type="PROSITE" id="PS51898"/>
    </source>
</evidence>
<dbReference type="RefSeq" id="WP_154314578.1">
    <property type="nucleotide sequence ID" value="NZ_CAXUGT010000004.1"/>
</dbReference>
<keyword evidence="3" id="KW-0233">DNA recombination</keyword>
<keyword evidence="2" id="KW-0238">DNA-binding</keyword>